<feature type="transmembrane region" description="Helical" evidence="6">
    <location>
        <begin position="47"/>
        <end position="70"/>
    </location>
</feature>
<evidence type="ECO:0000256" key="3">
    <source>
        <dbReference type="ARBA" id="ARBA00022801"/>
    </source>
</evidence>
<accession>A0AAV8V8B2</accession>
<dbReference type="PANTHER" id="PTHR32194">
    <property type="entry name" value="METALLOPROTEASE TLDD"/>
    <property type="match status" value="1"/>
</dbReference>
<dbReference type="InterPro" id="IPR029055">
    <property type="entry name" value="Ntn_hydrolases_N"/>
</dbReference>
<keyword evidence="1" id="KW-0645">Protease</keyword>
<keyword evidence="4" id="KW-0539">Nucleus</keyword>
<evidence type="ECO:0000256" key="6">
    <source>
        <dbReference type="SAM" id="Phobius"/>
    </source>
</evidence>
<comment type="caution">
    <text evidence="7">The sequence shown here is derived from an EMBL/GenBank/DDBJ whole genome shotgun (WGS) entry which is preliminary data.</text>
</comment>
<name>A0AAV8V8B2_9CUCU</name>
<dbReference type="GO" id="GO:0004298">
    <property type="term" value="F:threonine-type endopeptidase activity"/>
    <property type="evidence" value="ECO:0007669"/>
    <property type="project" value="UniProtKB-KW"/>
</dbReference>
<comment type="subunit">
    <text evidence="5">The 26S proteasome consists of a 20S proteasome core and two 19S regulatory subunits. The 20S proteasome core is composed of 28 subunits that are arranged in four stacked rings, resulting in a barrel-shaped structure. The two end rings are each formed by seven alpha subunits, and the two central rings are each formed by seven beta subunits. The catalytic chamber with the active sites is on the inside of the barrel.</text>
</comment>
<keyword evidence="6" id="KW-1133">Transmembrane helix</keyword>
<dbReference type="Gene3D" id="3.60.20.10">
    <property type="entry name" value="Glutamine Phosphoribosylpyrophosphate, subunit 1, domain 1"/>
    <property type="match status" value="2"/>
</dbReference>
<keyword evidence="6" id="KW-0812">Transmembrane</keyword>
<evidence type="ECO:0000313" key="8">
    <source>
        <dbReference type="Proteomes" id="UP001159042"/>
    </source>
</evidence>
<evidence type="ECO:0000256" key="1">
    <source>
        <dbReference type="ARBA" id="ARBA00022670"/>
    </source>
</evidence>
<keyword evidence="8" id="KW-1185">Reference proteome</keyword>
<evidence type="ECO:0000313" key="7">
    <source>
        <dbReference type="EMBL" id="KAJ8910424.1"/>
    </source>
</evidence>
<keyword evidence="6" id="KW-0472">Membrane</keyword>
<dbReference type="Proteomes" id="UP001159042">
    <property type="component" value="Unassembled WGS sequence"/>
</dbReference>
<protein>
    <recommendedName>
        <fullName evidence="9">Proteasome endopeptidase complex</fullName>
    </recommendedName>
</protein>
<dbReference type="InterPro" id="IPR001353">
    <property type="entry name" value="Proteasome_sua/b"/>
</dbReference>
<dbReference type="InterPro" id="IPR023333">
    <property type="entry name" value="Proteasome_suB-type"/>
</dbReference>
<proteinExistence type="predicted"/>
<evidence type="ECO:0000256" key="4">
    <source>
        <dbReference type="ARBA" id="ARBA00023242"/>
    </source>
</evidence>
<dbReference type="GO" id="GO:0005839">
    <property type="term" value="C:proteasome core complex"/>
    <property type="evidence" value="ECO:0007669"/>
    <property type="project" value="InterPro"/>
</dbReference>
<dbReference type="AlphaFoldDB" id="A0AAV8V8B2"/>
<dbReference type="EMBL" id="JANEYG010000298">
    <property type="protein sequence ID" value="KAJ8910424.1"/>
    <property type="molecule type" value="Genomic_DNA"/>
</dbReference>
<evidence type="ECO:0008006" key="9">
    <source>
        <dbReference type="Google" id="ProtNLM"/>
    </source>
</evidence>
<evidence type="ECO:0000256" key="5">
    <source>
        <dbReference type="ARBA" id="ARBA00026071"/>
    </source>
</evidence>
<reference evidence="7 8" key="1">
    <citation type="journal article" date="2023" name="Insect Mol. Biol.">
        <title>Genome sequencing provides insights into the evolution of gene families encoding plant cell wall-degrading enzymes in longhorned beetles.</title>
        <authorList>
            <person name="Shin N.R."/>
            <person name="Okamura Y."/>
            <person name="Kirsch R."/>
            <person name="Pauchet Y."/>
        </authorList>
    </citation>
    <scope>NUCLEOTIDE SEQUENCE [LARGE SCALE GENOMIC DNA]</scope>
    <source>
        <strain evidence="7">EAD_L_NR</strain>
    </source>
</reference>
<evidence type="ECO:0000256" key="2">
    <source>
        <dbReference type="ARBA" id="ARBA00022698"/>
    </source>
</evidence>
<dbReference type="GO" id="GO:0051603">
    <property type="term" value="P:proteolysis involved in protein catabolic process"/>
    <property type="evidence" value="ECO:0007669"/>
    <property type="project" value="InterPro"/>
</dbReference>
<dbReference type="Pfam" id="PF00227">
    <property type="entry name" value="Proteasome"/>
    <property type="match status" value="1"/>
</dbReference>
<dbReference type="SUPFAM" id="SSF56235">
    <property type="entry name" value="N-terminal nucleophile aminohydrolases (Ntn hydrolases)"/>
    <property type="match status" value="1"/>
</dbReference>
<keyword evidence="3" id="KW-0378">Hydrolase</keyword>
<dbReference type="GO" id="GO:0005737">
    <property type="term" value="C:cytoplasm"/>
    <property type="evidence" value="ECO:0007669"/>
    <property type="project" value="TreeGrafter"/>
</dbReference>
<organism evidence="7 8">
    <name type="scientific">Exocentrus adspersus</name>
    <dbReference type="NCBI Taxonomy" id="1586481"/>
    <lineage>
        <taxon>Eukaryota</taxon>
        <taxon>Metazoa</taxon>
        <taxon>Ecdysozoa</taxon>
        <taxon>Arthropoda</taxon>
        <taxon>Hexapoda</taxon>
        <taxon>Insecta</taxon>
        <taxon>Pterygota</taxon>
        <taxon>Neoptera</taxon>
        <taxon>Endopterygota</taxon>
        <taxon>Coleoptera</taxon>
        <taxon>Polyphaga</taxon>
        <taxon>Cucujiformia</taxon>
        <taxon>Chrysomeloidea</taxon>
        <taxon>Cerambycidae</taxon>
        <taxon>Lamiinae</taxon>
        <taxon>Acanthocinini</taxon>
        <taxon>Exocentrus</taxon>
    </lineage>
</organism>
<keyword evidence="2" id="KW-0888">Threonine protease</keyword>
<sequence length="117" mass="12806">MYCAGAGTAADTDRVTRMVEKYLNLFKAKYNKEGSVFTAKRIIENHLFYYCGYIGAALILGGSLAAMGVLEKDFKINMSEEEAVSLGIKAIEAGIMNDLYSGSQVDYLIINQEGSIK</sequence>
<dbReference type="PANTHER" id="PTHR32194:SF4">
    <property type="entry name" value="PROTEASOME SUBUNIT BETA TYPE-7"/>
    <property type="match status" value="1"/>
</dbReference>
<gene>
    <name evidence="7" type="ORF">NQ315_017195</name>
</gene>